<proteinExistence type="predicted"/>
<dbReference type="RefSeq" id="WP_142540100.1">
    <property type="nucleotide sequence ID" value="NZ_BMIE01000008.1"/>
</dbReference>
<dbReference type="InterPro" id="IPR039564">
    <property type="entry name" value="Peptidase_C39-like"/>
</dbReference>
<feature type="domain" description="Peptidase C39-like" evidence="1">
    <location>
        <begin position="11"/>
        <end position="132"/>
    </location>
</feature>
<dbReference type="OrthoDB" id="2435874at2"/>
<dbReference type="Proteomes" id="UP000317316">
    <property type="component" value="Unassembled WGS sequence"/>
</dbReference>
<organism evidence="2 3">
    <name type="scientific">Psychrobacillus lasiicapitis</name>
    <dbReference type="NCBI Taxonomy" id="1636719"/>
    <lineage>
        <taxon>Bacteria</taxon>
        <taxon>Bacillati</taxon>
        <taxon>Bacillota</taxon>
        <taxon>Bacilli</taxon>
        <taxon>Bacillales</taxon>
        <taxon>Bacillaceae</taxon>
        <taxon>Psychrobacillus</taxon>
    </lineage>
</organism>
<evidence type="ECO:0000313" key="2">
    <source>
        <dbReference type="EMBL" id="TQR10778.1"/>
    </source>
</evidence>
<dbReference type="AlphaFoldDB" id="A0A544SZZ3"/>
<accession>A0A544SZZ3</accession>
<keyword evidence="3" id="KW-1185">Reference proteome</keyword>
<comment type="caution">
    <text evidence="2">The sequence shown here is derived from an EMBL/GenBank/DDBJ whole genome shotgun (WGS) entry which is preliminary data.</text>
</comment>
<protein>
    <recommendedName>
        <fullName evidence="1">Peptidase C39-like domain-containing protein</fullName>
    </recommendedName>
</protein>
<reference evidence="2 3" key="1">
    <citation type="submission" date="2019-05" db="EMBL/GenBank/DDBJ databases">
        <title>Psychrobacillus vulpis sp. nov., a new species isolated from feces of a red fox that inhabits in The Tablas de Daimiel Natural Park, Albacete, Spain.</title>
        <authorList>
            <person name="Rodriguez M."/>
            <person name="Reina J.C."/>
            <person name="Bejar V."/>
            <person name="Llamas I."/>
        </authorList>
    </citation>
    <scope>NUCLEOTIDE SEQUENCE [LARGE SCALE GENOMIC DNA]</scope>
    <source>
        <strain evidence="2 3">NEAU-3TGS17</strain>
    </source>
</reference>
<dbReference type="Pfam" id="PF13529">
    <property type="entry name" value="Peptidase_C39_2"/>
    <property type="match status" value="1"/>
</dbReference>
<evidence type="ECO:0000259" key="1">
    <source>
        <dbReference type="Pfam" id="PF13529"/>
    </source>
</evidence>
<gene>
    <name evidence="2" type="ORF">FG382_17115</name>
</gene>
<name>A0A544SZZ3_9BACI</name>
<dbReference type="EMBL" id="VDGH01000010">
    <property type="protein sequence ID" value="TQR10778.1"/>
    <property type="molecule type" value="Genomic_DNA"/>
</dbReference>
<sequence>MKIQLQLQGLSQYDSSIRTDYQASACGPVTAFLLLNFLEENTFSDTPNTLYEKLGGTRIGLFTHRFVRNLRKILGPNWQIDKCSLHTALDELKNGRPVALKFDKYFSFQWRKKATFTYHWVPLIGYEIEQDELFLLIHDNGGRNRESKIRKVSYAQNASILTFIQITPKFNNRPNG</sequence>
<evidence type="ECO:0000313" key="3">
    <source>
        <dbReference type="Proteomes" id="UP000317316"/>
    </source>
</evidence>